<protein>
    <submittedName>
        <fullName evidence="1">DUF6207 family protein</fullName>
    </submittedName>
</protein>
<accession>A0ABW7R0J0</accession>
<dbReference type="RefSeq" id="WP_397717063.1">
    <property type="nucleotide sequence ID" value="NZ_JBIRGN010000008.1"/>
</dbReference>
<sequence>MSHSAHLTQPGLACIAVHAADAETAGAVAYALAAHPNGHRAQRALSHSG</sequence>
<name>A0ABW7R0J0_9ACTN</name>
<proteinExistence type="predicted"/>
<comment type="caution">
    <text evidence="1">The sequence shown here is derived from an EMBL/GenBank/DDBJ whole genome shotgun (WGS) entry which is preliminary data.</text>
</comment>
<dbReference type="EMBL" id="JBIRGQ010000008">
    <property type="protein sequence ID" value="MFH8550547.1"/>
    <property type="molecule type" value="Genomic_DNA"/>
</dbReference>
<gene>
    <name evidence="1" type="ORF">ACH4F9_36705</name>
</gene>
<reference evidence="1 2" key="1">
    <citation type="submission" date="2024-10" db="EMBL/GenBank/DDBJ databases">
        <title>The Natural Products Discovery Center: Release of the First 8490 Sequenced Strains for Exploring Actinobacteria Biosynthetic Diversity.</title>
        <authorList>
            <person name="Kalkreuter E."/>
            <person name="Kautsar S.A."/>
            <person name="Yang D."/>
            <person name="Bader C.D."/>
            <person name="Teijaro C.N."/>
            <person name="Fluegel L."/>
            <person name="Davis C.M."/>
            <person name="Simpson J.R."/>
            <person name="Lauterbach L."/>
            <person name="Steele A.D."/>
            <person name="Gui C."/>
            <person name="Meng S."/>
            <person name="Li G."/>
            <person name="Viehrig K."/>
            <person name="Ye F."/>
            <person name="Su P."/>
            <person name="Kiefer A.F."/>
            <person name="Nichols A."/>
            <person name="Cepeda A.J."/>
            <person name="Yan W."/>
            <person name="Fan B."/>
            <person name="Jiang Y."/>
            <person name="Adhikari A."/>
            <person name="Zheng C.-J."/>
            <person name="Schuster L."/>
            <person name="Cowan T.M."/>
            <person name="Smanski M.J."/>
            <person name="Chevrette M.G."/>
            <person name="De Carvalho L.P.S."/>
            <person name="Shen B."/>
        </authorList>
    </citation>
    <scope>NUCLEOTIDE SEQUENCE [LARGE SCALE GENOMIC DNA]</scope>
    <source>
        <strain evidence="1 2">NPDC017990</strain>
    </source>
</reference>
<evidence type="ECO:0000313" key="2">
    <source>
        <dbReference type="Proteomes" id="UP001610818"/>
    </source>
</evidence>
<dbReference type="InterPro" id="IPR045775">
    <property type="entry name" value="DUF6207"/>
</dbReference>
<dbReference type="Pfam" id="PF19711">
    <property type="entry name" value="DUF6207"/>
    <property type="match status" value="1"/>
</dbReference>
<evidence type="ECO:0000313" key="1">
    <source>
        <dbReference type="EMBL" id="MFH8550547.1"/>
    </source>
</evidence>
<organism evidence="1 2">
    <name type="scientific">Streptomyces longisporoflavus</name>
    <dbReference type="NCBI Taxonomy" id="28044"/>
    <lineage>
        <taxon>Bacteria</taxon>
        <taxon>Bacillati</taxon>
        <taxon>Actinomycetota</taxon>
        <taxon>Actinomycetes</taxon>
        <taxon>Kitasatosporales</taxon>
        <taxon>Streptomycetaceae</taxon>
        <taxon>Streptomyces</taxon>
    </lineage>
</organism>
<dbReference type="Proteomes" id="UP001610818">
    <property type="component" value="Unassembled WGS sequence"/>
</dbReference>
<keyword evidence="2" id="KW-1185">Reference proteome</keyword>